<proteinExistence type="predicted"/>
<dbReference type="EMBL" id="CP015103">
    <property type="protein sequence ID" value="ASJ08581.1"/>
    <property type="molecule type" value="Genomic_DNA"/>
</dbReference>
<dbReference type="Proteomes" id="UP000250125">
    <property type="component" value="Chromosome"/>
</dbReference>
<sequence>MAIEELAEKLKDDLREEEKVAEHNDERKTSPPLDPNVKVEVLSILNGLGFAGFSEEAKRKAIERLSARIREVSVEKPTPENLLKLGLYAFSIEIIKRGELERMKEIEGL</sequence>
<dbReference type="AlphaFoldDB" id="A0A2Z2MMA9"/>
<organism evidence="1 2">
    <name type="scientific">Thermococcus siculi</name>
    <dbReference type="NCBI Taxonomy" id="72803"/>
    <lineage>
        <taxon>Archaea</taxon>
        <taxon>Methanobacteriati</taxon>
        <taxon>Methanobacteriota</taxon>
        <taxon>Thermococci</taxon>
        <taxon>Thermococcales</taxon>
        <taxon>Thermococcaceae</taxon>
        <taxon>Thermococcus</taxon>
    </lineage>
</organism>
<evidence type="ECO:0000313" key="2">
    <source>
        <dbReference type="Proteomes" id="UP000250125"/>
    </source>
</evidence>
<protein>
    <submittedName>
        <fullName evidence="1">Uncharacterized protein</fullName>
    </submittedName>
</protein>
<dbReference type="KEGG" id="tsl:A3L11_04765"/>
<evidence type="ECO:0000313" key="1">
    <source>
        <dbReference type="EMBL" id="ASJ08581.1"/>
    </source>
</evidence>
<reference evidence="1 2" key="1">
    <citation type="submission" date="2016-04" db="EMBL/GenBank/DDBJ databases">
        <title>Complete genome sequence of Thermococcus siculi type strain RG-20.</title>
        <authorList>
            <person name="Oger P.M."/>
        </authorList>
    </citation>
    <scope>NUCLEOTIDE SEQUENCE [LARGE SCALE GENOMIC DNA]</scope>
    <source>
        <strain evidence="1 2">RG-20</strain>
    </source>
</reference>
<keyword evidence="2" id="KW-1185">Reference proteome</keyword>
<gene>
    <name evidence="1" type="ORF">A3L11_04765</name>
</gene>
<accession>A0A2Z2MMA9</accession>
<name>A0A2Z2MMA9_9EURY</name>